<dbReference type="PATRIC" id="fig|315405.11.peg.2644"/>
<dbReference type="Proteomes" id="UP000070198">
    <property type="component" value="Unassembled WGS sequence"/>
</dbReference>
<organism evidence="1 2">
    <name type="scientific">Streptococcus gallolyticus</name>
    <dbReference type="NCBI Taxonomy" id="315405"/>
    <lineage>
        <taxon>Bacteria</taxon>
        <taxon>Bacillati</taxon>
        <taxon>Bacillota</taxon>
        <taxon>Bacilli</taxon>
        <taxon>Lactobacillales</taxon>
        <taxon>Streptococcaceae</taxon>
        <taxon>Streptococcus</taxon>
    </lineage>
</organism>
<dbReference type="AlphaFoldDB" id="A0A139MH09"/>
<dbReference type="RefSeq" id="WP_061459320.1">
    <property type="nucleotide sequence ID" value="NZ_KQ968789.1"/>
</dbReference>
<dbReference type="EMBL" id="LQOF01000487">
    <property type="protein sequence ID" value="KXT62847.1"/>
    <property type="molecule type" value="Genomic_DNA"/>
</dbReference>
<name>A0A139MH09_9STRE</name>
<sequence>MIKFYGIEIVNDKTGETYRPIYPFAELENRAVLVEFVELYEKELLDFYVNGWNYSFGRFCIVNEYKDTRYGISRELDLSMATEFRDCWFKKGVVFY</sequence>
<evidence type="ECO:0000313" key="1">
    <source>
        <dbReference type="EMBL" id="KXT62847.1"/>
    </source>
</evidence>
<evidence type="ECO:0000313" key="2">
    <source>
        <dbReference type="Proteomes" id="UP000070198"/>
    </source>
</evidence>
<proteinExistence type="predicted"/>
<protein>
    <submittedName>
        <fullName evidence="1">Uncharacterized protein</fullName>
    </submittedName>
</protein>
<comment type="caution">
    <text evidence="1">The sequence shown here is derived from an EMBL/GenBank/DDBJ whole genome shotgun (WGS) entry which is preliminary data.</text>
</comment>
<accession>A0A139MH09</accession>
<gene>
    <name evidence="1" type="ORF">SGADD02_02250</name>
</gene>
<reference evidence="1 2" key="1">
    <citation type="submission" date="2016-01" db="EMBL/GenBank/DDBJ databases">
        <title>Highly variable Streptococcus oralis are common among viridans streptococci isolated from primates.</title>
        <authorList>
            <person name="Denapaite D."/>
            <person name="Rieger M."/>
            <person name="Koendgen S."/>
            <person name="Brueckner R."/>
            <person name="Ochigava I."/>
            <person name="Kappeler P."/>
            <person name="Maetz-Rensing K."/>
            <person name="Leendertz F."/>
            <person name="Hakenbeck R."/>
        </authorList>
    </citation>
    <scope>NUCLEOTIDE SEQUENCE [LARGE SCALE GENOMIC DNA]</scope>
    <source>
        <strain evidence="1 2">DD02</strain>
    </source>
</reference>